<dbReference type="EMBL" id="SSTE01017176">
    <property type="protein sequence ID" value="KAA0040669.1"/>
    <property type="molecule type" value="Genomic_DNA"/>
</dbReference>
<dbReference type="Proteomes" id="UP000321947">
    <property type="component" value="Unassembled WGS sequence"/>
</dbReference>
<organism evidence="2 4">
    <name type="scientific">Cucumis melo var. makuwa</name>
    <name type="common">Oriental melon</name>
    <dbReference type="NCBI Taxonomy" id="1194695"/>
    <lineage>
        <taxon>Eukaryota</taxon>
        <taxon>Viridiplantae</taxon>
        <taxon>Streptophyta</taxon>
        <taxon>Embryophyta</taxon>
        <taxon>Tracheophyta</taxon>
        <taxon>Spermatophyta</taxon>
        <taxon>Magnoliopsida</taxon>
        <taxon>eudicotyledons</taxon>
        <taxon>Gunneridae</taxon>
        <taxon>Pentapetalae</taxon>
        <taxon>rosids</taxon>
        <taxon>fabids</taxon>
        <taxon>Cucurbitales</taxon>
        <taxon>Cucurbitaceae</taxon>
        <taxon>Benincaseae</taxon>
        <taxon>Cucumis</taxon>
    </lineage>
</organism>
<dbReference type="Proteomes" id="UP000321393">
    <property type="component" value="Unassembled WGS sequence"/>
</dbReference>
<reference evidence="3 4" key="1">
    <citation type="submission" date="2019-08" db="EMBL/GenBank/DDBJ databases">
        <title>Draft genome sequences of two oriental melons (Cucumis melo L. var makuwa).</title>
        <authorList>
            <person name="Kwon S.-Y."/>
        </authorList>
    </citation>
    <scope>NUCLEOTIDE SEQUENCE [LARGE SCALE GENOMIC DNA]</scope>
    <source>
        <strain evidence="4">cv. Chang Bougi</strain>
        <strain evidence="3">cv. SW 3</strain>
        <tissue evidence="2">Leaf</tissue>
    </source>
</reference>
<sequence>MMVMNNCHIKADQAMMNDRDESHIISSFPSCFEEKDALFLEFGDERSIMRKDCPRWTTALSSLFCRIIIKIDT</sequence>
<dbReference type="AlphaFoldDB" id="A0A5D3CBZ3"/>
<evidence type="ECO:0000313" key="3">
    <source>
        <dbReference type="Proteomes" id="UP000321393"/>
    </source>
</evidence>
<evidence type="ECO:0000313" key="4">
    <source>
        <dbReference type="Proteomes" id="UP000321947"/>
    </source>
</evidence>
<accession>A0A5D3CBZ3</accession>
<evidence type="ECO:0000313" key="2">
    <source>
        <dbReference type="EMBL" id="TYK08754.1"/>
    </source>
</evidence>
<protein>
    <submittedName>
        <fullName evidence="2">Cytochrome P450 CYP82D47-like</fullName>
    </submittedName>
</protein>
<name>A0A5D3CBZ3_CUCMM</name>
<evidence type="ECO:0000313" key="1">
    <source>
        <dbReference type="EMBL" id="KAA0040669.1"/>
    </source>
</evidence>
<dbReference type="EMBL" id="SSTD01012353">
    <property type="protein sequence ID" value="TYK08754.1"/>
    <property type="molecule type" value="Genomic_DNA"/>
</dbReference>
<proteinExistence type="predicted"/>
<comment type="caution">
    <text evidence="2">The sequence shown here is derived from an EMBL/GenBank/DDBJ whole genome shotgun (WGS) entry which is preliminary data.</text>
</comment>
<gene>
    <name evidence="2" type="ORF">E5676_scaffold534G00020</name>
    <name evidence="1" type="ORF">E6C27_scaffold540G00040</name>
</gene>